<name>A0A251X0B9_9RHOB</name>
<evidence type="ECO:0000313" key="6">
    <source>
        <dbReference type="Proteomes" id="UP000194664"/>
    </source>
</evidence>
<dbReference type="Pfam" id="PF05175">
    <property type="entry name" value="MTS"/>
    <property type="match status" value="1"/>
</dbReference>
<dbReference type="Gene3D" id="3.40.50.150">
    <property type="entry name" value="Vaccinia Virus protein VP39"/>
    <property type="match status" value="1"/>
</dbReference>
<dbReference type="InterPro" id="IPR046977">
    <property type="entry name" value="RsmC/RlmG"/>
</dbReference>
<reference evidence="5 6" key="1">
    <citation type="submission" date="2016-12" db="EMBL/GenBank/DDBJ databases">
        <title>The draft genome sequence of HSLHS2.</title>
        <authorList>
            <person name="Hu D."/>
            <person name="Wang L."/>
            <person name="Shao Z."/>
        </authorList>
    </citation>
    <scope>NUCLEOTIDE SEQUENCE [LARGE SCALE GENOMIC DNA]</scope>
    <source>
        <strain evidence="5">MCCC 1A06712</strain>
    </source>
</reference>
<evidence type="ECO:0000256" key="1">
    <source>
        <dbReference type="ARBA" id="ARBA00022603"/>
    </source>
</evidence>
<dbReference type="EMBL" id="MSPP01000001">
    <property type="protein sequence ID" value="OUD10137.1"/>
    <property type="molecule type" value="Genomic_DNA"/>
</dbReference>
<evidence type="ECO:0000256" key="3">
    <source>
        <dbReference type="ARBA" id="ARBA00022691"/>
    </source>
</evidence>
<gene>
    <name evidence="5" type="ORF">BVC71_01055</name>
</gene>
<dbReference type="GO" id="GO:0032259">
    <property type="term" value="P:methylation"/>
    <property type="evidence" value="ECO:0007669"/>
    <property type="project" value="UniProtKB-KW"/>
</dbReference>
<dbReference type="Proteomes" id="UP000194664">
    <property type="component" value="Unassembled WGS sequence"/>
</dbReference>
<comment type="caution">
    <text evidence="5">The sequence shown here is derived from an EMBL/GenBank/DDBJ whole genome shotgun (WGS) entry which is preliminary data.</text>
</comment>
<evidence type="ECO:0000256" key="2">
    <source>
        <dbReference type="ARBA" id="ARBA00022679"/>
    </source>
</evidence>
<dbReference type="SUPFAM" id="SSF53335">
    <property type="entry name" value="S-adenosyl-L-methionine-dependent methyltransferases"/>
    <property type="match status" value="1"/>
</dbReference>
<dbReference type="GO" id="GO:0008757">
    <property type="term" value="F:S-adenosylmethionine-dependent methyltransferase activity"/>
    <property type="evidence" value="ECO:0007669"/>
    <property type="project" value="InterPro"/>
</dbReference>
<accession>A0A251X0B9</accession>
<feature type="domain" description="Methyltransferase small" evidence="4">
    <location>
        <begin position="153"/>
        <end position="312"/>
    </location>
</feature>
<dbReference type="PANTHER" id="PTHR47816">
    <property type="entry name" value="RIBOSOMAL RNA SMALL SUBUNIT METHYLTRANSFERASE C"/>
    <property type="match status" value="1"/>
</dbReference>
<dbReference type="CDD" id="cd02440">
    <property type="entry name" value="AdoMet_MTases"/>
    <property type="match status" value="1"/>
</dbReference>
<dbReference type="InterPro" id="IPR029063">
    <property type="entry name" value="SAM-dependent_MTases_sf"/>
</dbReference>
<evidence type="ECO:0000259" key="4">
    <source>
        <dbReference type="Pfam" id="PF05175"/>
    </source>
</evidence>
<proteinExistence type="predicted"/>
<keyword evidence="2" id="KW-0808">Transferase</keyword>
<dbReference type="InterPro" id="IPR007848">
    <property type="entry name" value="Small_mtfrase_dom"/>
</dbReference>
<keyword evidence="1" id="KW-0489">Methyltransferase</keyword>
<organism evidence="5 6">
    <name type="scientific">Marivivens niveibacter</name>
    <dbReference type="NCBI Taxonomy" id="1930667"/>
    <lineage>
        <taxon>Bacteria</taxon>
        <taxon>Pseudomonadati</taxon>
        <taxon>Pseudomonadota</taxon>
        <taxon>Alphaproteobacteria</taxon>
        <taxon>Rhodobacterales</taxon>
        <taxon>Paracoccaceae</taxon>
        <taxon>Marivivens group</taxon>
        <taxon>Marivivens</taxon>
    </lineage>
</organism>
<evidence type="ECO:0000313" key="5">
    <source>
        <dbReference type="EMBL" id="OUD10137.1"/>
    </source>
</evidence>
<keyword evidence="6" id="KW-1185">Reference proteome</keyword>
<sequence length="319" mass="34453">MSKSRLTTALNEGLLDLPSGAIRVMRPTAGYDLSALPRDVVRVDTGFKPDATVWENAGYVLSSEAAPVTLVVLPRAKKLARAMVAEAAKQGLVIVDGQKTDGIDSIYKDCRKALGDLPCVTKSHGRLFWFDGANQFADWAVADPEKGPHGYFTTAGVFSDGEIDRGSKLLVDCLPDKLPKRMADFGAGWGYLSAAVLQNPAVQSIDLIEAEQAALDCARLNVVDDRASFHWADATTWKSDGYAGIVMNPPFHTGGDATPALGRAFIANAAKNLLASGQMWMVANRHLPYEAALREYFRNVDEIGGDGAFKVFHATRPIR</sequence>
<dbReference type="PANTHER" id="PTHR47816:SF4">
    <property type="entry name" value="RIBOSOMAL RNA SMALL SUBUNIT METHYLTRANSFERASE C"/>
    <property type="match status" value="1"/>
</dbReference>
<protein>
    <submittedName>
        <fullName evidence="5">MFS transporter</fullName>
    </submittedName>
</protein>
<dbReference type="AlphaFoldDB" id="A0A251X0B9"/>
<keyword evidence="3" id="KW-0949">S-adenosyl-L-methionine</keyword>
<dbReference type="OrthoDB" id="9816072at2"/>
<dbReference type="RefSeq" id="WP_086449787.1">
    <property type="nucleotide sequence ID" value="NZ_MSPP01000001.1"/>
</dbReference>